<keyword evidence="3" id="KW-1185">Reference proteome</keyword>
<evidence type="ECO:0000313" key="2">
    <source>
        <dbReference type="EMBL" id="KAK6526436.1"/>
    </source>
</evidence>
<protein>
    <submittedName>
        <fullName evidence="2">Uncharacterized protein</fullName>
    </submittedName>
</protein>
<feature type="region of interest" description="Disordered" evidence="1">
    <location>
        <begin position="255"/>
        <end position="276"/>
    </location>
</feature>
<accession>A0AAV9WWW5</accession>
<dbReference type="EMBL" id="JAVHJO010000016">
    <property type="protein sequence ID" value="KAK6526436.1"/>
    <property type="molecule type" value="Genomic_DNA"/>
</dbReference>
<gene>
    <name evidence="2" type="ORF">TWF694_005022</name>
</gene>
<proteinExistence type="predicted"/>
<organism evidence="2 3">
    <name type="scientific">Orbilia ellipsospora</name>
    <dbReference type="NCBI Taxonomy" id="2528407"/>
    <lineage>
        <taxon>Eukaryota</taxon>
        <taxon>Fungi</taxon>
        <taxon>Dikarya</taxon>
        <taxon>Ascomycota</taxon>
        <taxon>Pezizomycotina</taxon>
        <taxon>Orbiliomycetes</taxon>
        <taxon>Orbiliales</taxon>
        <taxon>Orbiliaceae</taxon>
        <taxon>Orbilia</taxon>
    </lineage>
</organism>
<comment type="caution">
    <text evidence="2">The sequence shown here is derived from an EMBL/GenBank/DDBJ whole genome shotgun (WGS) entry which is preliminary data.</text>
</comment>
<sequence>MEDVLWAGKCPYHYENILPSLRLASRIILNFPQIYLPFASRAKVGCIAELLYLDPERLREIYGPDECQKLIELIHEHLPAIGLKPVIGLQPGLFDNLWARTTFSEDQDGKRDTIWLPYELVNELGSMEYRRPPQYHKKAIITFFISTLILRELRHVLERRGDQERSVRDNIPPAANVERPLFGGPIEPILSDEDDITTIRGVGIRLVTLDCLTMEFAPSHIEFLLNSTNWRTRPELRPPLQTFFSFTALMDPDITVKDPESSKGTGASSKRKERII</sequence>
<evidence type="ECO:0000313" key="3">
    <source>
        <dbReference type="Proteomes" id="UP001365542"/>
    </source>
</evidence>
<name>A0AAV9WWW5_9PEZI</name>
<reference evidence="2 3" key="1">
    <citation type="submission" date="2019-10" db="EMBL/GenBank/DDBJ databases">
        <authorList>
            <person name="Palmer J.M."/>
        </authorList>
    </citation>
    <scope>NUCLEOTIDE SEQUENCE [LARGE SCALE GENOMIC DNA]</scope>
    <source>
        <strain evidence="2 3">TWF694</strain>
    </source>
</reference>
<evidence type="ECO:0000256" key="1">
    <source>
        <dbReference type="SAM" id="MobiDB-lite"/>
    </source>
</evidence>
<dbReference type="AlphaFoldDB" id="A0AAV9WWW5"/>
<dbReference type="Proteomes" id="UP001365542">
    <property type="component" value="Unassembled WGS sequence"/>
</dbReference>